<evidence type="ECO:0000256" key="3">
    <source>
        <dbReference type="SAM" id="SignalP"/>
    </source>
</evidence>
<keyword evidence="3" id="KW-0732">Signal</keyword>
<dbReference type="SMART" id="SM00875">
    <property type="entry name" value="BACK"/>
    <property type="match status" value="1"/>
</dbReference>
<feature type="domain" description="BACK" evidence="4">
    <location>
        <begin position="51"/>
        <end position="132"/>
    </location>
</feature>
<dbReference type="Gene3D" id="1.25.40.420">
    <property type="match status" value="1"/>
</dbReference>
<dbReference type="InterPro" id="IPR011705">
    <property type="entry name" value="BACK"/>
</dbReference>
<keyword evidence="1" id="KW-0880">Kelch repeat</keyword>
<dbReference type="EMBL" id="KN728170">
    <property type="protein sequence ID" value="KIH64252.1"/>
    <property type="molecule type" value="Genomic_DNA"/>
</dbReference>
<reference evidence="5 6" key="1">
    <citation type="submission" date="2013-12" db="EMBL/GenBank/DDBJ databases">
        <title>Draft genome of the parsitic nematode Ancylostoma duodenale.</title>
        <authorList>
            <person name="Mitreva M."/>
        </authorList>
    </citation>
    <scope>NUCLEOTIDE SEQUENCE [LARGE SCALE GENOMIC DNA]</scope>
    <source>
        <strain evidence="5 6">Zhejiang</strain>
    </source>
</reference>
<sequence>MTSYLIFLACIIKSWMEASDESVRALKLHDVKERCGTFIFEHALNADNALLLRTQFSSLGCRSAITEVDSLIEKNFVPISRSEKFLELSTEDVIELLSKDKLSVPSEKEVFDAAMRWVEYSSERVKVLERWRGPVLFPKRDQLLNG</sequence>
<organism evidence="5 6">
    <name type="scientific">Ancylostoma duodenale</name>
    <dbReference type="NCBI Taxonomy" id="51022"/>
    <lineage>
        <taxon>Eukaryota</taxon>
        <taxon>Metazoa</taxon>
        <taxon>Ecdysozoa</taxon>
        <taxon>Nematoda</taxon>
        <taxon>Chromadorea</taxon>
        <taxon>Rhabditida</taxon>
        <taxon>Rhabditina</taxon>
        <taxon>Rhabditomorpha</taxon>
        <taxon>Strongyloidea</taxon>
        <taxon>Ancylostomatidae</taxon>
        <taxon>Ancylostomatinae</taxon>
        <taxon>Ancylostoma</taxon>
    </lineage>
</organism>
<dbReference type="Pfam" id="PF07707">
    <property type="entry name" value="BACK"/>
    <property type="match status" value="1"/>
</dbReference>
<evidence type="ECO:0000313" key="5">
    <source>
        <dbReference type="EMBL" id="KIH64252.1"/>
    </source>
</evidence>
<dbReference type="OrthoDB" id="5862984at2759"/>
<keyword evidence="2" id="KW-0677">Repeat</keyword>
<name>A0A0C2DNI0_9BILA</name>
<dbReference type="PANTHER" id="PTHR24412:SF497">
    <property type="entry name" value="KELCH-LIKE PROTEIN 18"/>
    <property type="match status" value="1"/>
</dbReference>
<dbReference type="AlphaFoldDB" id="A0A0C2DNI0"/>
<dbReference type="PANTHER" id="PTHR24412">
    <property type="entry name" value="KELCH PROTEIN"/>
    <property type="match status" value="1"/>
</dbReference>
<evidence type="ECO:0000313" key="6">
    <source>
        <dbReference type="Proteomes" id="UP000054047"/>
    </source>
</evidence>
<dbReference type="Proteomes" id="UP000054047">
    <property type="component" value="Unassembled WGS sequence"/>
</dbReference>
<gene>
    <name evidence="5" type="ORF">ANCDUO_05435</name>
</gene>
<feature type="signal peptide" evidence="3">
    <location>
        <begin position="1"/>
        <end position="18"/>
    </location>
</feature>
<evidence type="ECO:0000256" key="2">
    <source>
        <dbReference type="ARBA" id="ARBA00022737"/>
    </source>
</evidence>
<feature type="chain" id="PRO_5002159785" evidence="3">
    <location>
        <begin position="19"/>
        <end position="146"/>
    </location>
</feature>
<keyword evidence="6" id="KW-1185">Reference proteome</keyword>
<proteinExistence type="predicted"/>
<protein>
    <submittedName>
        <fullName evidence="5">BTB And Kelch</fullName>
    </submittedName>
</protein>
<evidence type="ECO:0000259" key="4">
    <source>
        <dbReference type="SMART" id="SM00875"/>
    </source>
</evidence>
<evidence type="ECO:0000256" key="1">
    <source>
        <dbReference type="ARBA" id="ARBA00022441"/>
    </source>
</evidence>
<accession>A0A0C2DNI0</accession>